<gene>
    <name evidence="2" type="ORF">GCM10022381_03910</name>
</gene>
<accession>A0ABP7K2D2</accession>
<name>A0ABP7K2D2_9MICO</name>
<evidence type="ECO:0000313" key="2">
    <source>
        <dbReference type="EMBL" id="GAA3863067.1"/>
    </source>
</evidence>
<proteinExistence type="predicted"/>
<reference evidence="3" key="1">
    <citation type="journal article" date="2019" name="Int. J. Syst. Evol. Microbiol.">
        <title>The Global Catalogue of Microorganisms (GCM) 10K type strain sequencing project: providing services to taxonomists for standard genome sequencing and annotation.</title>
        <authorList>
            <consortium name="The Broad Institute Genomics Platform"/>
            <consortium name="The Broad Institute Genome Sequencing Center for Infectious Disease"/>
            <person name="Wu L."/>
            <person name="Ma J."/>
        </authorList>
    </citation>
    <scope>NUCLEOTIDE SEQUENCE [LARGE SCALE GENOMIC DNA]</scope>
    <source>
        <strain evidence="3">JCM 17021</strain>
    </source>
</reference>
<dbReference type="Proteomes" id="UP001501803">
    <property type="component" value="Unassembled WGS sequence"/>
</dbReference>
<comment type="caution">
    <text evidence="2">The sequence shown here is derived from an EMBL/GenBank/DDBJ whole genome shotgun (WGS) entry which is preliminary data.</text>
</comment>
<dbReference type="EMBL" id="BAABCN010000002">
    <property type="protein sequence ID" value="GAA3863067.1"/>
    <property type="molecule type" value="Genomic_DNA"/>
</dbReference>
<feature type="region of interest" description="Disordered" evidence="1">
    <location>
        <begin position="21"/>
        <end position="51"/>
    </location>
</feature>
<organism evidence="2 3">
    <name type="scientific">Leifsonia kafniensis</name>
    <dbReference type="NCBI Taxonomy" id="475957"/>
    <lineage>
        <taxon>Bacteria</taxon>
        <taxon>Bacillati</taxon>
        <taxon>Actinomycetota</taxon>
        <taxon>Actinomycetes</taxon>
        <taxon>Micrococcales</taxon>
        <taxon>Microbacteriaceae</taxon>
        <taxon>Leifsonia</taxon>
    </lineage>
</organism>
<keyword evidence="3" id="KW-1185">Reference proteome</keyword>
<evidence type="ECO:0000256" key="1">
    <source>
        <dbReference type="SAM" id="MobiDB-lite"/>
    </source>
</evidence>
<evidence type="ECO:0000313" key="3">
    <source>
        <dbReference type="Proteomes" id="UP001501803"/>
    </source>
</evidence>
<protein>
    <submittedName>
        <fullName evidence="2">Uncharacterized protein</fullName>
    </submittedName>
</protein>
<sequence>MGGRQRASDEAGLVVIQGSQKDIEERHSQNHNTETHPQGVHGPSIGGTIRHRERKMKILRILREEGDNQAESS</sequence>